<gene>
    <name evidence="1" type="ORF">GCM10023175_17960</name>
</gene>
<dbReference type="Proteomes" id="UP001501598">
    <property type="component" value="Unassembled WGS sequence"/>
</dbReference>
<proteinExistence type="predicted"/>
<name>A0ABP8RM06_9PSEU</name>
<comment type="caution">
    <text evidence="1">The sequence shown here is derived from an EMBL/GenBank/DDBJ whole genome shotgun (WGS) entry which is preliminary data.</text>
</comment>
<dbReference type="EMBL" id="BAABGT010000025">
    <property type="protein sequence ID" value="GAA4542511.1"/>
    <property type="molecule type" value="Genomic_DNA"/>
</dbReference>
<reference evidence="2" key="1">
    <citation type="journal article" date="2019" name="Int. J. Syst. Evol. Microbiol.">
        <title>The Global Catalogue of Microorganisms (GCM) 10K type strain sequencing project: providing services to taxonomists for standard genome sequencing and annotation.</title>
        <authorList>
            <consortium name="The Broad Institute Genomics Platform"/>
            <consortium name="The Broad Institute Genome Sequencing Center for Infectious Disease"/>
            <person name="Wu L."/>
            <person name="Ma J."/>
        </authorList>
    </citation>
    <scope>NUCLEOTIDE SEQUENCE [LARGE SCALE GENOMIC DNA]</scope>
    <source>
        <strain evidence="2">JCM 17906</strain>
    </source>
</reference>
<organism evidence="1 2">
    <name type="scientific">Pseudonocardia xishanensis</name>
    <dbReference type="NCBI Taxonomy" id="630995"/>
    <lineage>
        <taxon>Bacteria</taxon>
        <taxon>Bacillati</taxon>
        <taxon>Actinomycetota</taxon>
        <taxon>Actinomycetes</taxon>
        <taxon>Pseudonocardiales</taxon>
        <taxon>Pseudonocardiaceae</taxon>
        <taxon>Pseudonocardia</taxon>
    </lineage>
</organism>
<keyword evidence="2" id="KW-1185">Reference proteome</keyword>
<sequence length="47" mass="4942">MSRTLILAAAAAAVSVAADRLVRRRYGAGLLARCGRATTVLTVRRDA</sequence>
<evidence type="ECO:0000313" key="2">
    <source>
        <dbReference type="Proteomes" id="UP001501598"/>
    </source>
</evidence>
<accession>A0ABP8RM06</accession>
<protein>
    <submittedName>
        <fullName evidence="1">Uncharacterized protein</fullName>
    </submittedName>
</protein>
<evidence type="ECO:0000313" key="1">
    <source>
        <dbReference type="EMBL" id="GAA4542511.1"/>
    </source>
</evidence>
<dbReference type="RefSeq" id="WP_345414635.1">
    <property type="nucleotide sequence ID" value="NZ_BAABGT010000025.1"/>
</dbReference>